<feature type="region of interest" description="Disordered" evidence="1">
    <location>
        <begin position="196"/>
        <end position="228"/>
    </location>
</feature>
<dbReference type="Proteomes" id="UP000321328">
    <property type="component" value="Unassembled WGS sequence"/>
</dbReference>
<protein>
    <submittedName>
        <fullName evidence="2">Uncharacterized protein</fullName>
    </submittedName>
</protein>
<evidence type="ECO:0000313" key="2">
    <source>
        <dbReference type="EMBL" id="GEL17580.1"/>
    </source>
</evidence>
<sequence>MSDLLPRSPLTDPVLITQLPRRRWGNAAFDRPLDHLAAVPRDREIAADRQRPASLITDQPSGVLGIGVLGQIGECHVGPLLGERDAYRPADTGVAAGDQGDPVGEQIATDIAGHLVVRTRTHGTGFARGLLLLCGRSGHGTELPQRGRPTPGTATPFGCMAAADRREIRRRGRSHVCLIVAVGRCHSTLIGPSALPDVGDAMNVRSSRSTRSGATSIGPPGDRHEEIQ</sequence>
<gene>
    <name evidence="2" type="ORF">PA7_14170</name>
</gene>
<dbReference type="EMBL" id="BJVI01000010">
    <property type="protein sequence ID" value="GEL17580.1"/>
    <property type="molecule type" value="Genomic_DNA"/>
</dbReference>
<name>A0A511CYE9_9PSEU</name>
<keyword evidence="3" id="KW-1185">Reference proteome</keyword>
<proteinExistence type="predicted"/>
<evidence type="ECO:0000256" key="1">
    <source>
        <dbReference type="SAM" id="MobiDB-lite"/>
    </source>
</evidence>
<reference evidence="2 3" key="1">
    <citation type="submission" date="2019-07" db="EMBL/GenBank/DDBJ databases">
        <title>Whole genome shotgun sequence of Pseudonocardia asaccharolytica NBRC 16224.</title>
        <authorList>
            <person name="Hosoyama A."/>
            <person name="Uohara A."/>
            <person name="Ohji S."/>
            <person name="Ichikawa N."/>
        </authorList>
    </citation>
    <scope>NUCLEOTIDE SEQUENCE [LARGE SCALE GENOMIC DNA]</scope>
    <source>
        <strain evidence="2 3">NBRC 16224</strain>
    </source>
</reference>
<accession>A0A511CYE9</accession>
<dbReference type="AlphaFoldDB" id="A0A511CYE9"/>
<comment type="caution">
    <text evidence="2">The sequence shown here is derived from an EMBL/GenBank/DDBJ whole genome shotgun (WGS) entry which is preliminary data.</text>
</comment>
<evidence type="ECO:0000313" key="3">
    <source>
        <dbReference type="Proteomes" id="UP000321328"/>
    </source>
</evidence>
<organism evidence="2 3">
    <name type="scientific">Pseudonocardia asaccharolytica DSM 44247 = NBRC 16224</name>
    <dbReference type="NCBI Taxonomy" id="1123024"/>
    <lineage>
        <taxon>Bacteria</taxon>
        <taxon>Bacillati</taxon>
        <taxon>Actinomycetota</taxon>
        <taxon>Actinomycetes</taxon>
        <taxon>Pseudonocardiales</taxon>
        <taxon>Pseudonocardiaceae</taxon>
        <taxon>Pseudonocardia</taxon>
    </lineage>
</organism>